<comment type="similarity">
    <text evidence="1 8 11">Belongs to the DnaA family.</text>
</comment>
<dbReference type="PANTHER" id="PTHR30050:SF2">
    <property type="entry name" value="CHROMOSOMAL REPLICATION INITIATOR PROTEIN DNAA"/>
    <property type="match status" value="1"/>
</dbReference>
<comment type="subcellular location">
    <subcellularLocation>
        <location evidence="8">Cytoplasm</location>
    </subcellularLocation>
</comment>
<keyword evidence="6 8" id="KW-0446">Lipid-binding</keyword>
<evidence type="ECO:0000313" key="15">
    <source>
        <dbReference type="Proteomes" id="UP000254821"/>
    </source>
</evidence>
<dbReference type="SMART" id="SM00382">
    <property type="entry name" value="AAA"/>
    <property type="match status" value="1"/>
</dbReference>
<dbReference type="Gene3D" id="3.30.300.180">
    <property type="match status" value="1"/>
</dbReference>
<accession>A0A377PF78</accession>
<dbReference type="PANTHER" id="PTHR30050">
    <property type="entry name" value="CHROMOSOMAL REPLICATION INITIATOR PROTEIN DNAA"/>
    <property type="match status" value="1"/>
</dbReference>
<dbReference type="InterPro" id="IPR013317">
    <property type="entry name" value="DnaA_dom"/>
</dbReference>
<keyword evidence="5 8" id="KW-0067">ATP-binding</keyword>
<dbReference type="SUPFAM" id="SSF52540">
    <property type="entry name" value="P-loop containing nucleoside triphosphate hydrolases"/>
    <property type="match status" value="1"/>
</dbReference>
<dbReference type="Gene3D" id="1.10.8.60">
    <property type="match status" value="1"/>
</dbReference>
<feature type="region of interest" description="Domain I, interacts with DnaA modulators" evidence="8">
    <location>
        <begin position="1"/>
        <end position="95"/>
    </location>
</feature>
<dbReference type="EMBL" id="UGHP01000001">
    <property type="protein sequence ID" value="STQ78013.1"/>
    <property type="molecule type" value="Genomic_DNA"/>
</dbReference>
<gene>
    <name evidence="8 14" type="primary">dnaA</name>
    <name evidence="14" type="ORF">NCTC8105_00001</name>
</gene>
<feature type="region of interest" description="Domain III, AAA+ region" evidence="8">
    <location>
        <begin position="129"/>
        <end position="345"/>
    </location>
</feature>
<dbReference type="Gene3D" id="3.40.50.300">
    <property type="entry name" value="P-loop containing nucleotide triphosphate hydrolases"/>
    <property type="match status" value="1"/>
</dbReference>
<feature type="binding site" evidence="8">
    <location>
        <position position="173"/>
    </location>
    <ligand>
        <name>ATP</name>
        <dbReference type="ChEBI" id="CHEBI:30616"/>
    </ligand>
</feature>
<evidence type="ECO:0000256" key="10">
    <source>
        <dbReference type="RuleBase" id="RU000577"/>
    </source>
</evidence>
<dbReference type="GO" id="GO:0006275">
    <property type="term" value="P:regulation of DNA replication"/>
    <property type="evidence" value="ECO:0007669"/>
    <property type="project" value="UniProtKB-UniRule"/>
</dbReference>
<dbReference type="InterPro" id="IPR010921">
    <property type="entry name" value="Trp_repressor/repl_initiator"/>
</dbReference>
<evidence type="ECO:0000256" key="3">
    <source>
        <dbReference type="ARBA" id="ARBA00022705"/>
    </source>
</evidence>
<feature type="region of interest" description="Domain IV, binds dsDNA" evidence="8">
    <location>
        <begin position="346"/>
        <end position="458"/>
    </location>
</feature>
<feature type="domain" description="AAA+ ATPase" evidence="12">
    <location>
        <begin position="162"/>
        <end position="364"/>
    </location>
</feature>
<evidence type="ECO:0000256" key="7">
    <source>
        <dbReference type="ARBA" id="ARBA00023125"/>
    </source>
</evidence>
<evidence type="ECO:0000256" key="8">
    <source>
        <dbReference type="HAMAP-Rule" id="MF_00377"/>
    </source>
</evidence>
<dbReference type="GO" id="GO:0008289">
    <property type="term" value="F:lipid binding"/>
    <property type="evidence" value="ECO:0007669"/>
    <property type="project" value="UniProtKB-KW"/>
</dbReference>
<dbReference type="AlphaFoldDB" id="A0A377PF78"/>
<keyword evidence="4 8" id="KW-0547">Nucleotide-binding</keyword>
<organism evidence="14 15">
    <name type="scientific">Hafnia alvei</name>
    <dbReference type="NCBI Taxonomy" id="569"/>
    <lineage>
        <taxon>Bacteria</taxon>
        <taxon>Pseudomonadati</taxon>
        <taxon>Pseudomonadota</taxon>
        <taxon>Gammaproteobacteria</taxon>
        <taxon>Enterobacterales</taxon>
        <taxon>Hafniaceae</taxon>
        <taxon>Hafnia</taxon>
    </lineage>
</organism>
<dbReference type="Pfam" id="PF08299">
    <property type="entry name" value="Bac_DnaA_C"/>
    <property type="match status" value="1"/>
</dbReference>
<feature type="binding site" evidence="8">
    <location>
        <position position="175"/>
    </location>
    <ligand>
        <name>ATP</name>
        <dbReference type="ChEBI" id="CHEBI:30616"/>
    </ligand>
</feature>
<dbReference type="FunFam" id="3.40.50.300:FF:000103">
    <property type="entry name" value="Chromosomal replication initiator protein DnaA"/>
    <property type="match status" value="1"/>
</dbReference>
<feature type="domain" description="Chromosomal replication initiator DnaA C-terminal" evidence="13">
    <location>
        <begin position="373"/>
        <end position="439"/>
    </location>
</feature>
<evidence type="ECO:0000256" key="6">
    <source>
        <dbReference type="ARBA" id="ARBA00023121"/>
    </source>
</evidence>
<dbReference type="InterPro" id="IPR038454">
    <property type="entry name" value="DnaA_N_sf"/>
</dbReference>
<evidence type="ECO:0000313" key="14">
    <source>
        <dbReference type="EMBL" id="STQ78013.1"/>
    </source>
</evidence>
<dbReference type="GO" id="GO:0003688">
    <property type="term" value="F:DNA replication origin binding"/>
    <property type="evidence" value="ECO:0007669"/>
    <property type="project" value="UniProtKB-UniRule"/>
</dbReference>
<comment type="caution">
    <text evidence="8">Lacks conserved residue(s) required for the propagation of feature annotation.</text>
</comment>
<dbReference type="SUPFAM" id="SSF48295">
    <property type="entry name" value="TrpR-like"/>
    <property type="match status" value="1"/>
</dbReference>
<dbReference type="PRINTS" id="PR00051">
    <property type="entry name" value="DNAA"/>
</dbReference>
<dbReference type="GO" id="GO:0005737">
    <property type="term" value="C:cytoplasm"/>
    <property type="evidence" value="ECO:0007669"/>
    <property type="project" value="UniProtKB-SubCell"/>
</dbReference>
<dbReference type="GO" id="GO:0006270">
    <property type="term" value="P:DNA replication initiation"/>
    <property type="evidence" value="ECO:0007669"/>
    <property type="project" value="UniProtKB-UniRule"/>
</dbReference>
<dbReference type="Pfam" id="PF11638">
    <property type="entry name" value="DnaA_N"/>
    <property type="match status" value="1"/>
</dbReference>
<evidence type="ECO:0000256" key="5">
    <source>
        <dbReference type="ARBA" id="ARBA00022840"/>
    </source>
</evidence>
<comment type="domain">
    <text evidence="8">Domain I is involved in oligomerization and binding regulators, domain II is flexibile and of varying length in different bacteria, domain III forms the AAA+ region, while domain IV binds dsDNA.</text>
</comment>
<feature type="binding site" evidence="8">
    <location>
        <position position="176"/>
    </location>
    <ligand>
        <name>ATP</name>
        <dbReference type="ChEBI" id="CHEBI:30616"/>
    </ligand>
</feature>
<evidence type="ECO:0000256" key="4">
    <source>
        <dbReference type="ARBA" id="ARBA00022741"/>
    </source>
</evidence>
<dbReference type="GO" id="GO:0005524">
    <property type="term" value="F:ATP binding"/>
    <property type="evidence" value="ECO:0007669"/>
    <property type="project" value="UniProtKB-UniRule"/>
</dbReference>
<dbReference type="HAMAP" id="MF_00377">
    <property type="entry name" value="DnaA_bact"/>
    <property type="match status" value="1"/>
</dbReference>
<dbReference type="GO" id="GO:0005886">
    <property type="term" value="C:plasma membrane"/>
    <property type="evidence" value="ECO:0007669"/>
    <property type="project" value="TreeGrafter"/>
</dbReference>
<evidence type="ECO:0000256" key="1">
    <source>
        <dbReference type="ARBA" id="ARBA00006583"/>
    </source>
</evidence>
<dbReference type="InterPro" id="IPR013159">
    <property type="entry name" value="DnaA_C"/>
</dbReference>
<keyword evidence="2 8" id="KW-0963">Cytoplasm</keyword>
<evidence type="ECO:0000256" key="2">
    <source>
        <dbReference type="ARBA" id="ARBA00022490"/>
    </source>
</evidence>
<proteinExistence type="inferred from homology"/>
<dbReference type="Gene3D" id="1.10.1750.10">
    <property type="match status" value="1"/>
</dbReference>
<dbReference type="InterPro" id="IPR024633">
    <property type="entry name" value="DnaA_N_dom"/>
</dbReference>
<keyword evidence="7 8" id="KW-0238">DNA-binding</keyword>
<feature type="binding site" evidence="8">
    <location>
        <position position="177"/>
    </location>
    <ligand>
        <name>ATP</name>
        <dbReference type="ChEBI" id="CHEBI:30616"/>
    </ligand>
</feature>
<dbReference type="InterPro" id="IPR027417">
    <property type="entry name" value="P-loop_NTPase"/>
</dbReference>
<evidence type="ECO:0000259" key="12">
    <source>
        <dbReference type="SMART" id="SM00382"/>
    </source>
</evidence>
<dbReference type="InterPro" id="IPR003593">
    <property type="entry name" value="AAA+_ATPase"/>
</dbReference>
<sequence>MSLSLWQQCLARLQDELPATEFSMWIRPLQAELSDNTLALYAPNRFVLDWVRDKYLNNINGLLNDFCGSDAPVLRFEVGTKPAMAIPAQSPVTASVSAPVIQTAARSIAPMRPSWDNSPAQPELSYRSNVNPKHTFDNFVEGKSNQLARAAARQVADNPGGAYNPLFLYGGTGLGKTHLLHAVGNGIMARKANAKVVYMHSERFVQDMVKALQNNAIEEFKRYYRSVDALLIDDIQFFANKERSQEEFFHTFNALLEGNQQIILTSDRYPKEINGVEDRLKSRFGWGLTVAIEPPELETRVAILMKKADENDIRLPGEVAFFIAKRLRSNVRELEGALNRVIANANFTGRAITIDFVREALRDLLALQEKLVTIDNIQKTVAEYYKIKVADLLSKRRSRSVARPRQMAMALAKELTNHSLPEIGDALVVVTILRSCMPVVRLNSCVKKATTSKKIFLI</sequence>
<dbReference type="CDD" id="cd06571">
    <property type="entry name" value="Bac_DnaA_C"/>
    <property type="match status" value="1"/>
</dbReference>
<dbReference type="NCBIfam" id="TIGR00362">
    <property type="entry name" value="DnaA"/>
    <property type="match status" value="1"/>
</dbReference>
<evidence type="ECO:0000256" key="11">
    <source>
        <dbReference type="RuleBase" id="RU004227"/>
    </source>
</evidence>
<reference evidence="14 15" key="1">
    <citation type="submission" date="2018-06" db="EMBL/GenBank/DDBJ databases">
        <authorList>
            <consortium name="Pathogen Informatics"/>
            <person name="Doyle S."/>
        </authorList>
    </citation>
    <scope>NUCLEOTIDE SEQUENCE [LARGE SCALE GENOMIC DNA]</scope>
    <source>
        <strain evidence="14 15">NCTC8105</strain>
    </source>
</reference>
<dbReference type="SMART" id="SM00760">
    <property type="entry name" value="Bac_DnaA_C"/>
    <property type="match status" value="1"/>
</dbReference>
<name>A0A377PF78_HAFAL</name>
<dbReference type="FunFam" id="3.30.300.180:FF:000001">
    <property type="entry name" value="Chromosomal replication initiator protein DnaA"/>
    <property type="match status" value="1"/>
</dbReference>
<evidence type="ECO:0000259" key="13">
    <source>
        <dbReference type="SMART" id="SM00760"/>
    </source>
</evidence>
<dbReference type="InterPro" id="IPR020591">
    <property type="entry name" value="Chromosome_initiator_DnaA-like"/>
</dbReference>
<dbReference type="InterPro" id="IPR001957">
    <property type="entry name" value="Chromosome_initiator_DnaA"/>
</dbReference>
<dbReference type="FunFam" id="1.10.8.60:FF:000003">
    <property type="entry name" value="Chromosomal replication initiator protein DnaA"/>
    <property type="match status" value="1"/>
</dbReference>
<comment type="function">
    <text evidence="8 10">Plays an essential role in the initiation and regulation of chromosomal replication. ATP-DnaA binds to the origin of replication (oriC) to initiate formation of the DNA replication initiation complex once per cell cycle. Binds the DnaA box (a 9 base pair repeat at the origin) and separates the double-stranded (ds)DNA. Forms a right-handed helical filament on oriC DNA; dsDNA binds to the exterior of the filament while single-stranded (ss)DNA is stabiized in the filament's interior. The ATP-DnaA-oriC complex binds and stabilizes one strand of the AT-rich DNA unwinding element (DUE), permitting loading of DNA polymerase. After initiation quickly degrades to an ADP-DnaA complex that is not apt for DNA replication. Binds acidic phospholipids.</text>
</comment>
<dbReference type="Proteomes" id="UP000254821">
    <property type="component" value="Unassembled WGS sequence"/>
</dbReference>
<dbReference type="Pfam" id="PF00308">
    <property type="entry name" value="Bac_DnaA"/>
    <property type="match status" value="1"/>
</dbReference>
<keyword evidence="3 8" id="KW-0235">DNA replication</keyword>
<evidence type="ECO:0000256" key="9">
    <source>
        <dbReference type="NCBIfam" id="TIGR00362"/>
    </source>
</evidence>
<dbReference type="CDD" id="cd00009">
    <property type="entry name" value="AAA"/>
    <property type="match status" value="1"/>
</dbReference>
<comment type="subunit">
    <text evidence="8">Oligomerizes as a right-handed, spiral filament on DNA at oriC.</text>
</comment>
<protein>
    <recommendedName>
        <fullName evidence="8 9">Chromosomal replication initiator protein DnaA</fullName>
    </recommendedName>
</protein>